<dbReference type="SUPFAM" id="SSF47473">
    <property type="entry name" value="EF-hand"/>
    <property type="match status" value="1"/>
</dbReference>
<dbReference type="InterPro" id="IPR011992">
    <property type="entry name" value="EF-hand-dom_pair"/>
</dbReference>
<keyword evidence="5" id="KW-1185">Reference proteome</keyword>
<dbReference type="AlphaFoldDB" id="A0A812PG73"/>
<dbReference type="OrthoDB" id="429467at2759"/>
<keyword evidence="1" id="KW-0677">Repeat</keyword>
<dbReference type="PROSITE" id="PS00018">
    <property type="entry name" value="EF_HAND_1"/>
    <property type="match status" value="1"/>
</dbReference>
<evidence type="ECO:0000313" key="5">
    <source>
        <dbReference type="Proteomes" id="UP000604046"/>
    </source>
</evidence>
<evidence type="ECO:0000256" key="1">
    <source>
        <dbReference type="ARBA" id="ARBA00022737"/>
    </source>
</evidence>
<dbReference type="PROSITE" id="PS50222">
    <property type="entry name" value="EF_HAND_2"/>
    <property type="match status" value="2"/>
</dbReference>
<proteinExistence type="predicted"/>
<dbReference type="Gene3D" id="1.10.238.10">
    <property type="entry name" value="EF-hand"/>
    <property type="match status" value="2"/>
</dbReference>
<dbReference type="Pfam" id="PF13499">
    <property type="entry name" value="EF-hand_7"/>
    <property type="match status" value="1"/>
</dbReference>
<accession>A0A812PG73</accession>
<feature type="domain" description="EF-hand" evidence="3">
    <location>
        <begin position="8"/>
        <end position="43"/>
    </location>
</feature>
<name>A0A812PG73_9DINO</name>
<comment type="caution">
    <text evidence="4">The sequence shown here is derived from an EMBL/GenBank/DDBJ whole genome shotgun (WGS) entry which is preliminary data.</text>
</comment>
<sequence>MEFGLTEEQVRVYTEAFNDMDKNHSGVLQPTELGVLMRSRGHTLSDEDMRDLAADRHGTVTLADFLQIMAKREQDVVLQQKLAQAFAVFDKDGSGFISVNAESDFRKQMTSLGSNPFTDEQFDNFLSEYRAEAASQHPAEQDGLVDYQEFIKLMLRKAP</sequence>
<dbReference type="InterPro" id="IPR018247">
    <property type="entry name" value="EF_Hand_1_Ca_BS"/>
</dbReference>
<dbReference type="FunFam" id="1.10.238.10:FF:000001">
    <property type="entry name" value="Calmodulin 1"/>
    <property type="match status" value="1"/>
</dbReference>
<feature type="domain" description="EF-hand" evidence="3">
    <location>
        <begin position="77"/>
        <end position="115"/>
    </location>
</feature>
<dbReference type="Proteomes" id="UP000604046">
    <property type="component" value="Unassembled WGS sequence"/>
</dbReference>
<reference evidence="4" key="1">
    <citation type="submission" date="2021-02" db="EMBL/GenBank/DDBJ databases">
        <authorList>
            <person name="Dougan E. K."/>
            <person name="Rhodes N."/>
            <person name="Thang M."/>
            <person name="Chan C."/>
        </authorList>
    </citation>
    <scope>NUCLEOTIDE SEQUENCE</scope>
</reference>
<evidence type="ECO:0000259" key="3">
    <source>
        <dbReference type="PROSITE" id="PS50222"/>
    </source>
</evidence>
<dbReference type="GO" id="GO:0005509">
    <property type="term" value="F:calcium ion binding"/>
    <property type="evidence" value="ECO:0007669"/>
    <property type="project" value="InterPro"/>
</dbReference>
<organism evidence="4 5">
    <name type="scientific">Symbiodinium natans</name>
    <dbReference type="NCBI Taxonomy" id="878477"/>
    <lineage>
        <taxon>Eukaryota</taxon>
        <taxon>Sar</taxon>
        <taxon>Alveolata</taxon>
        <taxon>Dinophyceae</taxon>
        <taxon>Suessiales</taxon>
        <taxon>Symbiodiniaceae</taxon>
        <taxon>Symbiodinium</taxon>
    </lineage>
</organism>
<dbReference type="SMART" id="SM00054">
    <property type="entry name" value="EFh"/>
    <property type="match status" value="3"/>
</dbReference>
<dbReference type="PANTHER" id="PTHR23049">
    <property type="entry name" value="MYOSIN REGULATORY LIGHT CHAIN 2"/>
    <property type="match status" value="1"/>
</dbReference>
<dbReference type="InterPro" id="IPR050403">
    <property type="entry name" value="Myosin_RLC"/>
</dbReference>
<keyword evidence="2" id="KW-0106">Calcium</keyword>
<dbReference type="Pfam" id="PF13202">
    <property type="entry name" value="EF-hand_5"/>
    <property type="match status" value="1"/>
</dbReference>
<protein>
    <recommendedName>
        <fullName evidence="3">EF-hand domain-containing protein</fullName>
    </recommendedName>
</protein>
<gene>
    <name evidence="4" type="ORF">SNAT2548_LOCUS19131</name>
</gene>
<evidence type="ECO:0000256" key="2">
    <source>
        <dbReference type="ARBA" id="ARBA00022837"/>
    </source>
</evidence>
<evidence type="ECO:0000313" key="4">
    <source>
        <dbReference type="EMBL" id="CAE7358056.1"/>
    </source>
</evidence>
<dbReference type="CDD" id="cd00051">
    <property type="entry name" value="EFh"/>
    <property type="match status" value="1"/>
</dbReference>
<dbReference type="InterPro" id="IPR002048">
    <property type="entry name" value="EF_hand_dom"/>
</dbReference>
<dbReference type="EMBL" id="CAJNDS010002167">
    <property type="protein sequence ID" value="CAE7358056.1"/>
    <property type="molecule type" value="Genomic_DNA"/>
</dbReference>